<dbReference type="EC" id="5.6.2.1" evidence="3"/>
<dbReference type="EMBL" id="JAGGJU010000001">
    <property type="protein sequence ID" value="MBP1849118.1"/>
    <property type="molecule type" value="Genomic_DNA"/>
</dbReference>
<evidence type="ECO:0000256" key="3">
    <source>
        <dbReference type="ARBA" id="ARBA00012891"/>
    </source>
</evidence>
<feature type="domain" description="DNA topoisomerase I catalytic core eukaryotic-type" evidence="7">
    <location>
        <begin position="95"/>
        <end position="260"/>
    </location>
</feature>
<gene>
    <name evidence="9" type="ORF">J2Z17_000535</name>
</gene>
<evidence type="ECO:0000259" key="8">
    <source>
        <dbReference type="Pfam" id="PF21338"/>
    </source>
</evidence>
<dbReference type="Proteomes" id="UP000759443">
    <property type="component" value="Unassembled WGS sequence"/>
</dbReference>
<accession>A0ABS4DTT3</accession>
<dbReference type="GO" id="GO:0003917">
    <property type="term" value="F:DNA topoisomerase type I (single strand cut, ATP-independent) activity"/>
    <property type="evidence" value="ECO:0007669"/>
    <property type="project" value="UniProtKB-EC"/>
</dbReference>
<dbReference type="InterPro" id="IPR049331">
    <property type="entry name" value="Top1B_N_bact"/>
</dbReference>
<dbReference type="Gene3D" id="3.30.66.10">
    <property type="entry name" value="DNA topoisomerase I domain"/>
    <property type="match status" value="1"/>
</dbReference>
<keyword evidence="4" id="KW-0799">Topoisomerase</keyword>
<dbReference type="Gene3D" id="3.90.15.10">
    <property type="entry name" value="Topoisomerase I, Chain A, domain 3"/>
    <property type="match status" value="1"/>
</dbReference>
<dbReference type="Gene3D" id="1.10.132.120">
    <property type="match status" value="1"/>
</dbReference>
<dbReference type="Pfam" id="PF01028">
    <property type="entry name" value="Topoisom_I"/>
    <property type="match status" value="1"/>
</dbReference>
<keyword evidence="5" id="KW-0238">DNA-binding</keyword>
<protein>
    <recommendedName>
        <fullName evidence="3">DNA topoisomerase</fullName>
        <ecNumber evidence="3">5.6.2.1</ecNumber>
    </recommendedName>
</protein>
<keyword evidence="10" id="KW-1185">Reference proteome</keyword>
<dbReference type="PRINTS" id="PR00416">
    <property type="entry name" value="EUTPISMRASEI"/>
</dbReference>
<feature type="domain" description="DNA topoisomerase IB N-terminal" evidence="8">
    <location>
        <begin position="33"/>
        <end position="81"/>
    </location>
</feature>
<evidence type="ECO:0000313" key="10">
    <source>
        <dbReference type="Proteomes" id="UP000759443"/>
    </source>
</evidence>
<evidence type="ECO:0000256" key="4">
    <source>
        <dbReference type="ARBA" id="ARBA00023029"/>
    </source>
</evidence>
<dbReference type="InterPro" id="IPR011010">
    <property type="entry name" value="DNA_brk_join_enz"/>
</dbReference>
<keyword evidence="6 9" id="KW-0413">Isomerase</keyword>
<proteinExistence type="inferred from homology"/>
<dbReference type="InterPro" id="IPR014711">
    <property type="entry name" value="TopoI_cat_a-hlx-sub_euk"/>
</dbReference>
<dbReference type="InterPro" id="IPR001631">
    <property type="entry name" value="TopoI"/>
</dbReference>
<evidence type="ECO:0000259" key="7">
    <source>
        <dbReference type="Pfam" id="PF01028"/>
    </source>
</evidence>
<comment type="caution">
    <text evidence="9">The sequence shown here is derived from an EMBL/GenBank/DDBJ whole genome shotgun (WGS) entry which is preliminary data.</text>
</comment>
<organism evidence="9 10">
    <name type="scientific">Rhizobium halophytocola</name>
    <dbReference type="NCBI Taxonomy" id="735519"/>
    <lineage>
        <taxon>Bacteria</taxon>
        <taxon>Pseudomonadati</taxon>
        <taxon>Pseudomonadota</taxon>
        <taxon>Alphaproteobacteria</taxon>
        <taxon>Hyphomicrobiales</taxon>
        <taxon>Rhizobiaceae</taxon>
        <taxon>Rhizobium/Agrobacterium group</taxon>
        <taxon>Rhizobium</taxon>
    </lineage>
</organism>
<comment type="catalytic activity">
    <reaction evidence="1">
        <text>ATP-independent breakage of single-stranded DNA, followed by passage and rejoining.</text>
        <dbReference type="EC" id="5.6.2.1"/>
    </reaction>
</comment>
<evidence type="ECO:0000256" key="6">
    <source>
        <dbReference type="ARBA" id="ARBA00023235"/>
    </source>
</evidence>
<dbReference type="SUPFAM" id="SSF56349">
    <property type="entry name" value="DNA breaking-rejoining enzymes"/>
    <property type="match status" value="1"/>
</dbReference>
<comment type="similarity">
    <text evidence="2">Belongs to the type IB topoisomerase family.</text>
</comment>
<evidence type="ECO:0000256" key="1">
    <source>
        <dbReference type="ARBA" id="ARBA00000213"/>
    </source>
</evidence>
<dbReference type="SUPFAM" id="SSF55869">
    <property type="entry name" value="DNA topoisomerase I domain"/>
    <property type="match status" value="1"/>
</dbReference>
<sequence>MNELVRNPVPLPPGLIYVNDQEPGIRRERRGRGFSYRLPNGELLNDIEQMERIRALGLPPAYKDVWICMMANGHLQATGLDDRGRKQYRYHEEWHALRDEKKYSELPRFGTALPKLRRRARIDAETIDGTERSTLGALTLLLDAAHLRVGNQCYLQTNGTYGATTLLKKHIRFGEVVELAFAAKGGKKIKQKLRAPRLQKILERIADLPGRKLFVWQDKDGVVHPVDSGQLNRYLSATAGVPISAKTFRTWGGTVAAFEKACSLLNAGEKPTIRSLCEAAADELSNTPAVCRKSYVHPGVLALATDDLLCLRLKRQLGRPVRTRDGMRVSEQRLLAYLRSYLRPAKR</sequence>
<name>A0ABS4DTT3_9HYPH</name>
<dbReference type="Pfam" id="PF21338">
    <property type="entry name" value="Top1B_N_bact"/>
    <property type="match status" value="1"/>
</dbReference>
<dbReference type="PROSITE" id="PS52038">
    <property type="entry name" value="TOPO_IB_2"/>
    <property type="match status" value="1"/>
</dbReference>
<evidence type="ECO:0000256" key="2">
    <source>
        <dbReference type="ARBA" id="ARBA00006645"/>
    </source>
</evidence>
<dbReference type="InterPro" id="IPR013500">
    <property type="entry name" value="TopoI_cat_euk"/>
</dbReference>
<evidence type="ECO:0000313" key="9">
    <source>
        <dbReference type="EMBL" id="MBP1849118.1"/>
    </source>
</evidence>
<dbReference type="InterPro" id="IPR035447">
    <property type="entry name" value="DNA_topo_I_N_sf"/>
</dbReference>
<reference evidence="9 10" key="1">
    <citation type="submission" date="2021-03" db="EMBL/GenBank/DDBJ databases">
        <title>Genomic Encyclopedia of Type Strains, Phase IV (KMG-IV): sequencing the most valuable type-strain genomes for metagenomic binning, comparative biology and taxonomic classification.</title>
        <authorList>
            <person name="Goeker M."/>
        </authorList>
    </citation>
    <scope>NUCLEOTIDE SEQUENCE [LARGE SCALE GENOMIC DNA]</scope>
    <source>
        <strain evidence="9 10">DSM 21600</strain>
    </source>
</reference>
<evidence type="ECO:0000256" key="5">
    <source>
        <dbReference type="ARBA" id="ARBA00023125"/>
    </source>
</evidence>